<keyword evidence="7" id="KW-0325">Glycoprotein</keyword>
<dbReference type="InterPro" id="IPR011009">
    <property type="entry name" value="Kinase-like_dom_sf"/>
</dbReference>
<keyword evidence="10" id="KW-0547">Nucleotide-binding</keyword>
<dbReference type="GO" id="GO:0098632">
    <property type="term" value="F:cell-cell adhesion mediator activity"/>
    <property type="evidence" value="ECO:0007669"/>
    <property type="project" value="TreeGrafter"/>
</dbReference>
<dbReference type="FunFam" id="2.60.40.10:FF:000032">
    <property type="entry name" value="palladin isoform X1"/>
    <property type="match status" value="1"/>
</dbReference>
<evidence type="ECO:0000259" key="15">
    <source>
        <dbReference type="PROSITE" id="PS50011"/>
    </source>
</evidence>
<keyword evidence="14" id="KW-0732">Signal</keyword>
<dbReference type="Gene3D" id="1.10.510.10">
    <property type="entry name" value="Transferase(Phosphotransferase) domain 1"/>
    <property type="match status" value="1"/>
</dbReference>
<dbReference type="KEGG" id="soy:115889681"/>
<dbReference type="GO" id="GO:0004888">
    <property type="term" value="F:transmembrane signaling receptor activity"/>
    <property type="evidence" value="ECO:0007669"/>
    <property type="project" value="UniProtKB-ARBA"/>
</dbReference>
<feature type="binding site" evidence="10">
    <location>
        <position position="980"/>
    </location>
    <ligand>
        <name>ATP</name>
        <dbReference type="ChEBI" id="CHEBI:30616"/>
    </ligand>
</feature>
<evidence type="ECO:0000256" key="13">
    <source>
        <dbReference type="SAM" id="Phobius"/>
    </source>
</evidence>
<evidence type="ECO:0000256" key="8">
    <source>
        <dbReference type="ARBA" id="ARBA00023319"/>
    </source>
</evidence>
<evidence type="ECO:0000256" key="6">
    <source>
        <dbReference type="ARBA" id="ARBA00023170"/>
    </source>
</evidence>
<dbReference type="PROSITE" id="PS50011">
    <property type="entry name" value="PROTEIN_KINASE_DOM"/>
    <property type="match status" value="1"/>
</dbReference>
<keyword evidence="10" id="KW-0067">ATP-binding</keyword>
<dbReference type="GO" id="GO:0046872">
    <property type="term" value="F:metal ion binding"/>
    <property type="evidence" value="ECO:0007669"/>
    <property type="project" value="UniProtKB-KW"/>
</dbReference>
<evidence type="ECO:0000256" key="4">
    <source>
        <dbReference type="ARBA" id="ARBA00023136"/>
    </source>
</evidence>
<dbReference type="RefSeq" id="XP_030765599.1">
    <property type="nucleotide sequence ID" value="XM_030909739.1"/>
</dbReference>
<dbReference type="RefSeq" id="XP_030765598.1">
    <property type="nucleotide sequence ID" value="XM_030909738.1"/>
</dbReference>
<dbReference type="GO" id="GO:0007411">
    <property type="term" value="P:axon guidance"/>
    <property type="evidence" value="ECO:0007669"/>
    <property type="project" value="TreeGrafter"/>
</dbReference>
<evidence type="ECO:0000259" key="16">
    <source>
        <dbReference type="PROSITE" id="PS50835"/>
    </source>
</evidence>
<feature type="domain" description="Ig-like" evidence="16">
    <location>
        <begin position="319"/>
        <end position="406"/>
    </location>
</feature>
<dbReference type="InterPro" id="IPR000719">
    <property type="entry name" value="Prot_kinase_dom"/>
</dbReference>
<feature type="domain" description="Ig-like" evidence="16">
    <location>
        <begin position="123"/>
        <end position="209"/>
    </location>
</feature>
<dbReference type="PROSITE" id="PS50835">
    <property type="entry name" value="IG_LIKE"/>
    <property type="match status" value="7"/>
</dbReference>
<keyword evidence="4 13" id="KW-0472">Membrane</keyword>
<name>A0A6J2YQP6_SITOR</name>
<evidence type="ECO:0000256" key="9">
    <source>
        <dbReference type="PIRSR" id="PIRSR000615-1"/>
    </source>
</evidence>
<feature type="domain" description="Ig-like" evidence="16">
    <location>
        <begin position="409"/>
        <end position="507"/>
    </location>
</feature>
<dbReference type="InterPro" id="IPR008266">
    <property type="entry name" value="Tyr_kinase_AS"/>
</dbReference>
<sequence>MSGINNSVILLFLTAGLLCLCSTIEEPYFKRSPEEVSVNVGSSVTLPCEVTPGNGIIYYWELNGSKVVNTTRRFMKGSDLYITRVDRERDTGEFTCIAEDITRRNAPITSSPASLLIEFIEEPEVILQEPAKPEEIRLGGGVVLKCHLDASGDIHIEWFRNGERLSDHNRIELKKRRIAIKHLEPSDNGIYRCSAKNAAGVRNSSKNFALRVEGNNYPLIQSVPGDLVIKEGTSAYFHCSYKNAETLDWRFNNTNILKPSDRITIHSNGTLQINNIKKTDHGWYSCIGNKKGSTENSQIYTAYLQIAFLDTFTSNSFEPVLSETGQVVVGEGSYFQLTCLEPIGLPYAKKWWENPAGHTISDRGDIYVDDGRLVIQKVKSSDAGKYTCVAENIAGKTTKAVEIVVTTKPSLLQGPSSVTVDENEKSVLTCAYNTTHEEYTAVRWRKDGKLLKHEYSEANSLHQRIRVYKHNGTLVIHSTQTSDRGEYVCEVITEGFGPVTSEPATISVIEQLRFVPPPVNRKLELDSVAKIHCKAQGTPPPLIHWEKNELSPDNFPSHITDMNGTLHFNRVTAKDKGKYSCIASNSQGTINASINIDVVVAPKFVVPLKSPVEVNEGESLIINCVVEGDPEPTVQWDKNSKMNDFDISRFKFLPNGSLFISEVYRDDENKYGCTAGNSAGLNRKEIQLIVHGKDGYHAGGDGDTTVTKAVLITMSVAGAYIVLVIGLMIWCRYRRRSRKLPIADGKLENGDLEHQELKANENGTGPGPSKTAMNGVETHKEGQKSDGADTCNSQGSNQSKKSKTSYDKLALSRTLLKDLTLIGRGEFGDILIAKVSHSSVTLIHSEKRTSGTSNKTDKSSEKPSDEKAQEDKELHCLVKVLSQTKDESTLMEFKREIDMFTKLSHENITKLFGLCREQEPHYMIMEHTDWGDLKKFLVATKTGTPPPLTTVQCVGIIHQLCRGMDHLANNRMVHKDLAARNCLVTSSLVVKVGIPKLSRDPYSQEYCKHVNQVIPLRWLPYEAVYEDEYSTKSDVYAFGVFVGEVFSQGELPHPKINDNTFLTKLKEKKLEWKSHESTPEDLQKIQESCWDLNPQNRPTFAQLSKEIGEILKSL</sequence>
<keyword evidence="3 13" id="KW-1133">Transmembrane helix</keyword>
<protein>
    <submittedName>
        <fullName evidence="18">Tyrosine-protein kinase-like otk isoform X1</fullName>
    </submittedName>
    <submittedName>
        <fullName evidence="19">Tyrosine-protein kinase-like otk isoform X2</fullName>
    </submittedName>
    <submittedName>
        <fullName evidence="20">Tyrosine-protein kinase-like otk isoform X3</fullName>
    </submittedName>
</protein>
<dbReference type="InterPro" id="IPR013098">
    <property type="entry name" value="Ig_I-set"/>
</dbReference>
<dbReference type="PANTHER" id="PTHR10075:SF102">
    <property type="entry name" value="OFF-TRACK2-RELATED"/>
    <property type="match status" value="1"/>
</dbReference>
<keyword evidence="5" id="KW-1015">Disulfide bond</keyword>
<evidence type="ECO:0000256" key="3">
    <source>
        <dbReference type="ARBA" id="ARBA00022989"/>
    </source>
</evidence>
<dbReference type="FunFam" id="1.10.510.10:FF:000200">
    <property type="entry name" value="inactive tyrosine-protein kinase 7"/>
    <property type="match status" value="1"/>
</dbReference>
<evidence type="ECO:0000313" key="17">
    <source>
        <dbReference type="Proteomes" id="UP000504635"/>
    </source>
</evidence>
<dbReference type="PRINTS" id="PR00109">
    <property type="entry name" value="TYRKINASE"/>
</dbReference>
<dbReference type="InterPro" id="IPR003599">
    <property type="entry name" value="Ig_sub"/>
</dbReference>
<dbReference type="Pfam" id="PF07714">
    <property type="entry name" value="PK_Tyr_Ser-Thr"/>
    <property type="match status" value="1"/>
</dbReference>
<keyword evidence="6" id="KW-0675">Receptor</keyword>
<dbReference type="SMART" id="SM00408">
    <property type="entry name" value="IGc2"/>
    <property type="match status" value="7"/>
</dbReference>
<evidence type="ECO:0000256" key="7">
    <source>
        <dbReference type="ARBA" id="ARBA00023180"/>
    </source>
</evidence>
<feature type="region of interest" description="Disordered" evidence="12">
    <location>
        <begin position="846"/>
        <end position="870"/>
    </location>
</feature>
<evidence type="ECO:0000256" key="12">
    <source>
        <dbReference type="SAM" id="MobiDB-lite"/>
    </source>
</evidence>
<proteinExistence type="predicted"/>
<keyword evidence="8" id="KW-0393">Immunoglobulin domain</keyword>
<evidence type="ECO:0000313" key="18">
    <source>
        <dbReference type="RefSeq" id="XP_030765597.1"/>
    </source>
</evidence>
<feature type="transmembrane region" description="Helical" evidence="13">
    <location>
        <begin position="709"/>
        <end position="730"/>
    </location>
</feature>
<feature type="active site" description="Proton acceptor" evidence="9">
    <location>
        <position position="976"/>
    </location>
</feature>
<keyword evidence="11" id="KW-0479">Metal-binding</keyword>
<gene>
    <name evidence="18 19 20" type="primary">LOC115889681</name>
</gene>
<feature type="region of interest" description="Disordered" evidence="12">
    <location>
        <begin position="757"/>
        <end position="804"/>
    </location>
</feature>
<evidence type="ECO:0000256" key="11">
    <source>
        <dbReference type="PIRSR" id="PIRSR000615-3"/>
    </source>
</evidence>
<dbReference type="InterPro" id="IPR003598">
    <property type="entry name" value="Ig_sub2"/>
</dbReference>
<dbReference type="PROSITE" id="PS00109">
    <property type="entry name" value="PROTEIN_KINASE_TYR"/>
    <property type="match status" value="1"/>
</dbReference>
<dbReference type="GO" id="GO:0030424">
    <property type="term" value="C:axon"/>
    <property type="evidence" value="ECO:0007669"/>
    <property type="project" value="TreeGrafter"/>
</dbReference>
<dbReference type="InterPro" id="IPR036179">
    <property type="entry name" value="Ig-like_dom_sf"/>
</dbReference>
<evidence type="ECO:0000256" key="2">
    <source>
        <dbReference type="ARBA" id="ARBA00022692"/>
    </source>
</evidence>
<dbReference type="PANTHER" id="PTHR10075">
    <property type="entry name" value="BASIGIN RELATED"/>
    <property type="match status" value="1"/>
</dbReference>
<organism evidence="17 20">
    <name type="scientific">Sitophilus oryzae</name>
    <name type="common">Rice weevil</name>
    <name type="synonym">Curculio oryzae</name>
    <dbReference type="NCBI Taxonomy" id="7048"/>
    <lineage>
        <taxon>Eukaryota</taxon>
        <taxon>Metazoa</taxon>
        <taxon>Ecdysozoa</taxon>
        <taxon>Arthropoda</taxon>
        <taxon>Hexapoda</taxon>
        <taxon>Insecta</taxon>
        <taxon>Pterygota</taxon>
        <taxon>Neoptera</taxon>
        <taxon>Endopterygota</taxon>
        <taxon>Coleoptera</taxon>
        <taxon>Polyphaga</taxon>
        <taxon>Cucujiformia</taxon>
        <taxon>Curculionidae</taxon>
        <taxon>Dryophthorinae</taxon>
        <taxon>Sitophilus</taxon>
    </lineage>
</organism>
<reference evidence="18 19" key="1">
    <citation type="submission" date="2025-04" db="UniProtKB">
        <authorList>
            <consortium name="RefSeq"/>
        </authorList>
    </citation>
    <scope>IDENTIFICATION</scope>
    <source>
        <tissue evidence="18 19">Gonads</tissue>
    </source>
</reference>
<dbReference type="GO" id="GO:0005524">
    <property type="term" value="F:ATP binding"/>
    <property type="evidence" value="ECO:0007669"/>
    <property type="project" value="UniProtKB-KW"/>
</dbReference>
<keyword evidence="17" id="KW-1185">Reference proteome</keyword>
<dbReference type="GO" id="GO:0070593">
    <property type="term" value="P:dendrite self-avoidance"/>
    <property type="evidence" value="ECO:0007669"/>
    <property type="project" value="TreeGrafter"/>
</dbReference>
<accession>A0A6J2YQP6</accession>
<dbReference type="InterPro" id="IPR001245">
    <property type="entry name" value="Ser-Thr/Tyr_kinase_cat_dom"/>
</dbReference>
<evidence type="ECO:0000256" key="14">
    <source>
        <dbReference type="SAM" id="SignalP"/>
    </source>
</evidence>
<dbReference type="Gene3D" id="2.60.40.10">
    <property type="entry name" value="Immunoglobulins"/>
    <property type="match status" value="7"/>
</dbReference>
<dbReference type="InterPro" id="IPR007110">
    <property type="entry name" value="Ig-like_dom"/>
</dbReference>
<dbReference type="RefSeq" id="XP_030765597.1">
    <property type="nucleotide sequence ID" value="XM_030909737.1"/>
</dbReference>
<dbReference type="Proteomes" id="UP000504635">
    <property type="component" value="Unplaced"/>
</dbReference>
<dbReference type="GO" id="GO:0004672">
    <property type="term" value="F:protein kinase activity"/>
    <property type="evidence" value="ECO:0007669"/>
    <property type="project" value="InterPro"/>
</dbReference>
<evidence type="ECO:0000256" key="1">
    <source>
        <dbReference type="ARBA" id="ARBA00004167"/>
    </source>
</evidence>
<evidence type="ECO:0000256" key="5">
    <source>
        <dbReference type="ARBA" id="ARBA00023157"/>
    </source>
</evidence>
<dbReference type="Pfam" id="PF07679">
    <property type="entry name" value="I-set"/>
    <property type="match status" value="4"/>
</dbReference>
<feature type="domain" description="Ig-like" evidence="16">
    <location>
        <begin position="27"/>
        <end position="109"/>
    </location>
</feature>
<feature type="domain" description="Ig-like" evidence="16">
    <location>
        <begin position="516"/>
        <end position="597"/>
    </location>
</feature>
<dbReference type="InterPro" id="IPR013783">
    <property type="entry name" value="Ig-like_fold"/>
</dbReference>
<feature type="binding site" evidence="11">
    <location>
        <position position="981"/>
    </location>
    <ligand>
        <name>Mg(2+)</name>
        <dbReference type="ChEBI" id="CHEBI:18420"/>
    </ligand>
</feature>
<feature type="domain" description="Protein kinase" evidence="15">
    <location>
        <begin position="816"/>
        <end position="1111"/>
    </location>
</feature>
<dbReference type="SMART" id="SM00409">
    <property type="entry name" value="IG"/>
    <property type="match status" value="7"/>
</dbReference>
<dbReference type="SUPFAM" id="SSF56112">
    <property type="entry name" value="Protein kinase-like (PK-like)"/>
    <property type="match status" value="1"/>
</dbReference>
<dbReference type="GeneID" id="115889681"/>
<evidence type="ECO:0000256" key="10">
    <source>
        <dbReference type="PIRSR" id="PIRSR000615-2"/>
    </source>
</evidence>
<dbReference type="OrthoDB" id="2413561at2759"/>
<dbReference type="PIRSF" id="PIRSF000615">
    <property type="entry name" value="TyrPK_CSF1-R"/>
    <property type="match status" value="1"/>
</dbReference>
<dbReference type="SUPFAM" id="SSF48726">
    <property type="entry name" value="Immunoglobulin"/>
    <property type="match status" value="7"/>
</dbReference>
<dbReference type="GO" id="GO:0007156">
    <property type="term" value="P:homophilic cell adhesion via plasma membrane adhesion molecules"/>
    <property type="evidence" value="ECO:0007669"/>
    <property type="project" value="TreeGrafter"/>
</dbReference>
<feature type="domain" description="Ig-like" evidence="16">
    <location>
        <begin position="218"/>
        <end position="300"/>
    </location>
</feature>
<feature type="signal peptide" evidence="14">
    <location>
        <begin position="1"/>
        <end position="23"/>
    </location>
</feature>
<dbReference type="GO" id="GO:0005886">
    <property type="term" value="C:plasma membrane"/>
    <property type="evidence" value="ECO:0007669"/>
    <property type="project" value="TreeGrafter"/>
</dbReference>
<dbReference type="CDD" id="cd00096">
    <property type="entry name" value="Ig"/>
    <property type="match status" value="2"/>
</dbReference>
<evidence type="ECO:0000313" key="20">
    <source>
        <dbReference type="RefSeq" id="XP_030765599.1"/>
    </source>
</evidence>
<dbReference type="AlphaFoldDB" id="A0A6J2YQP6"/>
<evidence type="ECO:0000313" key="19">
    <source>
        <dbReference type="RefSeq" id="XP_030765598.1"/>
    </source>
</evidence>
<keyword evidence="2 13" id="KW-0812">Transmembrane</keyword>
<feature type="chain" id="PRO_5044642936" evidence="14">
    <location>
        <begin position="24"/>
        <end position="1114"/>
    </location>
</feature>
<feature type="compositionally biased region" description="Basic and acidic residues" evidence="12">
    <location>
        <begin position="777"/>
        <end position="787"/>
    </location>
</feature>
<feature type="domain" description="Ig-like" evidence="16">
    <location>
        <begin position="602"/>
        <end position="687"/>
    </location>
</feature>
<comment type="subcellular location">
    <subcellularLocation>
        <location evidence="1">Membrane</location>
        <topology evidence="1">Single-pass membrane protein</topology>
    </subcellularLocation>
</comment>
<keyword evidence="11" id="KW-0460">Magnesium</keyword>
<dbReference type="Pfam" id="PF13927">
    <property type="entry name" value="Ig_3"/>
    <property type="match status" value="3"/>
</dbReference>